<name>A0ABV9L9W9_9FLAO</name>
<evidence type="ECO:0000313" key="3">
    <source>
        <dbReference type="Proteomes" id="UP001595878"/>
    </source>
</evidence>
<organism evidence="2 3">
    <name type="scientific">Dokdonia genika</name>
    <dbReference type="NCBI Taxonomy" id="308113"/>
    <lineage>
        <taxon>Bacteria</taxon>
        <taxon>Pseudomonadati</taxon>
        <taxon>Bacteroidota</taxon>
        <taxon>Flavobacteriia</taxon>
        <taxon>Flavobacteriales</taxon>
        <taxon>Flavobacteriaceae</taxon>
        <taxon>Dokdonia</taxon>
    </lineage>
</organism>
<accession>A0ABV9L9W9</accession>
<feature type="domain" description="DUF6985" evidence="1">
    <location>
        <begin position="9"/>
        <end position="164"/>
    </location>
</feature>
<keyword evidence="3" id="KW-1185">Reference proteome</keyword>
<dbReference type="Pfam" id="PF22481">
    <property type="entry name" value="DUF6985"/>
    <property type="match status" value="1"/>
</dbReference>
<comment type="caution">
    <text evidence="2">The sequence shown here is derived from an EMBL/GenBank/DDBJ whole genome shotgun (WGS) entry which is preliminary data.</text>
</comment>
<gene>
    <name evidence="2" type="ORF">ACFO5T_10860</name>
</gene>
<evidence type="ECO:0000313" key="2">
    <source>
        <dbReference type="EMBL" id="MFC4690929.1"/>
    </source>
</evidence>
<sequence length="201" mass="24487">MRTINSKIIGELKQNDQFEDWWESELIEIPFFDNKRMKITFMDFIPERDTEFIKEADKALKTFLKKSESDRLLISNLAYENCMEFLNAVEFDEEDQPLWDIKDKNQIWKFIYPQDIYVTRSHDKFEIIYLNLACECEWEQEHGLQLLFKEGEKLTRISEQDGHITESDSYEKPIIENNEFNQLNLNENENKTKSEWWKFWK</sequence>
<proteinExistence type="predicted"/>
<dbReference type="Proteomes" id="UP001595878">
    <property type="component" value="Unassembled WGS sequence"/>
</dbReference>
<dbReference type="InterPro" id="IPR054254">
    <property type="entry name" value="DUF6985"/>
</dbReference>
<dbReference type="EMBL" id="JBHSHB010000019">
    <property type="protein sequence ID" value="MFC4690929.1"/>
    <property type="molecule type" value="Genomic_DNA"/>
</dbReference>
<reference evidence="3" key="1">
    <citation type="journal article" date="2019" name="Int. J. Syst. Evol. Microbiol.">
        <title>The Global Catalogue of Microorganisms (GCM) 10K type strain sequencing project: providing services to taxonomists for standard genome sequencing and annotation.</title>
        <authorList>
            <consortium name="The Broad Institute Genomics Platform"/>
            <consortium name="The Broad Institute Genome Sequencing Center for Infectious Disease"/>
            <person name="Wu L."/>
            <person name="Ma J."/>
        </authorList>
    </citation>
    <scope>NUCLEOTIDE SEQUENCE [LARGE SCALE GENOMIC DNA]</scope>
    <source>
        <strain evidence="3">CGMCC 4.7427</strain>
    </source>
</reference>
<dbReference type="RefSeq" id="WP_380034314.1">
    <property type="nucleotide sequence ID" value="NZ_JBHSHB010000019.1"/>
</dbReference>
<protein>
    <submittedName>
        <fullName evidence="2">DUF6985 domain-containing protein</fullName>
    </submittedName>
</protein>
<evidence type="ECO:0000259" key="1">
    <source>
        <dbReference type="Pfam" id="PF22481"/>
    </source>
</evidence>